<reference evidence="2" key="1">
    <citation type="submission" date="2020-05" db="EMBL/GenBank/DDBJ databases">
        <title>WGS assembly of Panicum virgatum.</title>
        <authorList>
            <person name="Lovell J.T."/>
            <person name="Jenkins J."/>
            <person name="Shu S."/>
            <person name="Juenger T.E."/>
            <person name="Schmutz J."/>
        </authorList>
    </citation>
    <scope>NUCLEOTIDE SEQUENCE</scope>
    <source>
        <strain evidence="2">AP13</strain>
    </source>
</reference>
<proteinExistence type="predicted"/>
<dbReference type="AlphaFoldDB" id="A0A8T0SDS9"/>
<feature type="compositionally biased region" description="Polar residues" evidence="1">
    <location>
        <begin position="168"/>
        <end position="181"/>
    </location>
</feature>
<accession>A0A8T0SDS9</accession>
<feature type="compositionally biased region" description="Acidic residues" evidence="1">
    <location>
        <begin position="31"/>
        <end position="48"/>
    </location>
</feature>
<name>A0A8T0SDS9_PANVG</name>
<gene>
    <name evidence="2" type="ORF">PVAP13_5KG230900</name>
</gene>
<feature type="region of interest" description="Disordered" evidence="1">
    <location>
        <begin position="168"/>
        <end position="215"/>
    </location>
</feature>
<dbReference type="Proteomes" id="UP000823388">
    <property type="component" value="Chromosome 5K"/>
</dbReference>
<protein>
    <submittedName>
        <fullName evidence="2">Uncharacterized protein</fullName>
    </submittedName>
</protein>
<evidence type="ECO:0000313" key="3">
    <source>
        <dbReference type="Proteomes" id="UP000823388"/>
    </source>
</evidence>
<feature type="region of interest" description="Disordered" evidence="1">
    <location>
        <begin position="29"/>
        <end position="64"/>
    </location>
</feature>
<dbReference type="EMBL" id="CM029045">
    <property type="protein sequence ID" value="KAG2597452.1"/>
    <property type="molecule type" value="Genomic_DNA"/>
</dbReference>
<sequence length="215" mass="23457">MDLIKNLSELVFALSLKDDYIAGVRSISRTEEDDNHEGMELEGEEQGEEQQPRRPKPQQEPRLNGKVLYDIAGGTPHGRFAIGNGAVRAADVMAAAKKNRSHPSNSVSMQSMAREMARLRHANESLQRDNRAKDIATNLILVLYQDLGKEIPDHLQRRLSAVQAIATSSSHVGSESPNNMDVNGHNGEDLGGTNIDNTHGSNQHCGNNALSDDAT</sequence>
<dbReference type="InterPro" id="IPR039266">
    <property type="entry name" value="EN-1/SPM"/>
</dbReference>
<dbReference type="PANTHER" id="PTHR33157:SF5">
    <property type="entry name" value="OS09G0314100 PROTEIN"/>
    <property type="match status" value="1"/>
</dbReference>
<comment type="caution">
    <text evidence="2">The sequence shown here is derived from an EMBL/GenBank/DDBJ whole genome shotgun (WGS) entry which is preliminary data.</text>
</comment>
<organism evidence="2 3">
    <name type="scientific">Panicum virgatum</name>
    <name type="common">Blackwell switchgrass</name>
    <dbReference type="NCBI Taxonomy" id="38727"/>
    <lineage>
        <taxon>Eukaryota</taxon>
        <taxon>Viridiplantae</taxon>
        <taxon>Streptophyta</taxon>
        <taxon>Embryophyta</taxon>
        <taxon>Tracheophyta</taxon>
        <taxon>Spermatophyta</taxon>
        <taxon>Magnoliopsida</taxon>
        <taxon>Liliopsida</taxon>
        <taxon>Poales</taxon>
        <taxon>Poaceae</taxon>
        <taxon>PACMAD clade</taxon>
        <taxon>Panicoideae</taxon>
        <taxon>Panicodae</taxon>
        <taxon>Paniceae</taxon>
        <taxon>Panicinae</taxon>
        <taxon>Panicum</taxon>
        <taxon>Panicum sect. Hiantes</taxon>
    </lineage>
</organism>
<evidence type="ECO:0000256" key="1">
    <source>
        <dbReference type="SAM" id="MobiDB-lite"/>
    </source>
</evidence>
<feature type="compositionally biased region" description="Polar residues" evidence="1">
    <location>
        <begin position="194"/>
        <end position="215"/>
    </location>
</feature>
<evidence type="ECO:0000313" key="2">
    <source>
        <dbReference type="EMBL" id="KAG2597452.1"/>
    </source>
</evidence>
<keyword evidence="3" id="KW-1185">Reference proteome</keyword>
<dbReference type="PANTHER" id="PTHR33157">
    <property type="entry name" value="AUTONOMOUS TRANSPOSABLE ELEMENT EN-1 MOSAIC PROTEIN-RELATED"/>
    <property type="match status" value="1"/>
</dbReference>
<dbReference type="GO" id="GO:0032196">
    <property type="term" value="P:transposition"/>
    <property type="evidence" value="ECO:0007669"/>
    <property type="project" value="InterPro"/>
</dbReference>